<proteinExistence type="predicted"/>
<comment type="caution">
    <text evidence="3">The sequence shown here is derived from an EMBL/GenBank/DDBJ whole genome shotgun (WGS) entry which is preliminary data.</text>
</comment>
<reference evidence="3" key="1">
    <citation type="submission" date="2020-11" db="EMBL/GenBank/DDBJ databases">
        <authorList>
            <consortium name="DOE Joint Genome Institute"/>
            <person name="Ahrendt S."/>
            <person name="Riley R."/>
            <person name="Andreopoulos W."/>
            <person name="Labutti K."/>
            <person name="Pangilinan J."/>
            <person name="Ruiz-Duenas F.J."/>
            <person name="Barrasa J.M."/>
            <person name="Sanchez-Garcia M."/>
            <person name="Camarero S."/>
            <person name="Miyauchi S."/>
            <person name="Serrano A."/>
            <person name="Linde D."/>
            <person name="Babiker R."/>
            <person name="Drula E."/>
            <person name="Ayuso-Fernandez I."/>
            <person name="Pacheco R."/>
            <person name="Padilla G."/>
            <person name="Ferreira P."/>
            <person name="Barriuso J."/>
            <person name="Kellner H."/>
            <person name="Castanera R."/>
            <person name="Alfaro M."/>
            <person name="Ramirez L."/>
            <person name="Pisabarro A.G."/>
            <person name="Kuo A."/>
            <person name="Tritt A."/>
            <person name="Lipzen A."/>
            <person name="He G."/>
            <person name="Yan M."/>
            <person name="Ng V."/>
            <person name="Cullen D."/>
            <person name="Martin F."/>
            <person name="Rosso M.-N."/>
            <person name="Henrissat B."/>
            <person name="Hibbett D."/>
            <person name="Martinez A.T."/>
            <person name="Grigoriev I.V."/>
        </authorList>
    </citation>
    <scope>NUCLEOTIDE SEQUENCE</scope>
    <source>
        <strain evidence="3">AH 40177</strain>
    </source>
</reference>
<sequence length="450" mass="46050">MLHFPTRTAHRNRSSTLHSLSLCTLNSLLFSLSLLLRSPSQLPISAHPWPQPPPPPSLLLPGPIPSPHGLPPPDLFLHARSNVSGIGNPALVGAGRGVAGSAKRIVRVTALLGTLSSVLFGLVGHLAAHVAQGGGVSTTSLAPVVQKTIKSIQHNHGPVGDVARIIGGRSVSDTCTSGVSLMCCDVDSAGNLGGACTLPIPGEEACALSQALCCDSDDPSFDFQCHIPATPLTDDDSANQPIPGHSPLFSPSPWTYSRSAGSPSPLSFFHDGDPDDEDPDGDLDDLKDLNNLTKPAVMGVGNPLLTGAGRGIAGSAKGIVVANQLLGTLSSVLFGLLGRLAAHVAQGGGVAVANLAPVVQKTIKRIQHNHGPVGDVARVIGGRSVSYTCTSGVSLMCCNVDSAGNLGEACMLPIPGEACVAPSQAQLCCDSDDPSFDFQCIAPTPLTDVE</sequence>
<organism evidence="3 4">
    <name type="scientific">Rhodocollybia butyracea</name>
    <dbReference type="NCBI Taxonomy" id="206335"/>
    <lineage>
        <taxon>Eukaryota</taxon>
        <taxon>Fungi</taxon>
        <taxon>Dikarya</taxon>
        <taxon>Basidiomycota</taxon>
        <taxon>Agaricomycotina</taxon>
        <taxon>Agaricomycetes</taxon>
        <taxon>Agaricomycetidae</taxon>
        <taxon>Agaricales</taxon>
        <taxon>Marasmiineae</taxon>
        <taxon>Omphalotaceae</taxon>
        <taxon>Rhodocollybia</taxon>
    </lineage>
</organism>
<keyword evidence="4" id="KW-1185">Reference proteome</keyword>
<name>A0A9P5PKW5_9AGAR</name>
<accession>A0A9P5PKW5</accession>
<evidence type="ECO:0008006" key="5">
    <source>
        <dbReference type="Google" id="ProtNLM"/>
    </source>
</evidence>
<feature type="signal peptide" evidence="2">
    <location>
        <begin position="1"/>
        <end position="31"/>
    </location>
</feature>
<dbReference type="AlphaFoldDB" id="A0A9P5PKW5"/>
<evidence type="ECO:0000256" key="2">
    <source>
        <dbReference type="SAM" id="SignalP"/>
    </source>
</evidence>
<dbReference type="Proteomes" id="UP000772434">
    <property type="component" value="Unassembled WGS sequence"/>
</dbReference>
<feature type="compositionally biased region" description="Polar residues" evidence="1">
    <location>
        <begin position="252"/>
        <end position="265"/>
    </location>
</feature>
<feature type="region of interest" description="Disordered" evidence="1">
    <location>
        <begin position="232"/>
        <end position="285"/>
    </location>
</feature>
<keyword evidence="2" id="KW-0732">Signal</keyword>
<dbReference type="EMBL" id="JADNRY010000072">
    <property type="protein sequence ID" value="KAF9067506.1"/>
    <property type="molecule type" value="Genomic_DNA"/>
</dbReference>
<evidence type="ECO:0000313" key="4">
    <source>
        <dbReference type="Proteomes" id="UP000772434"/>
    </source>
</evidence>
<evidence type="ECO:0000256" key="1">
    <source>
        <dbReference type="SAM" id="MobiDB-lite"/>
    </source>
</evidence>
<feature type="chain" id="PRO_5040333578" description="Hydrophobin" evidence="2">
    <location>
        <begin position="32"/>
        <end position="450"/>
    </location>
</feature>
<feature type="compositionally biased region" description="Acidic residues" evidence="1">
    <location>
        <begin position="273"/>
        <end position="285"/>
    </location>
</feature>
<evidence type="ECO:0000313" key="3">
    <source>
        <dbReference type="EMBL" id="KAF9067506.1"/>
    </source>
</evidence>
<gene>
    <name evidence="3" type="ORF">BDP27DRAFT_1422800</name>
</gene>
<protein>
    <recommendedName>
        <fullName evidence="5">Hydrophobin</fullName>
    </recommendedName>
</protein>